<keyword evidence="4" id="KW-1185">Reference proteome</keyword>
<dbReference type="EMBL" id="CCBB010000003">
    <property type="protein sequence ID" value="CDO09742.1"/>
    <property type="molecule type" value="Genomic_DNA"/>
</dbReference>
<dbReference type="RefSeq" id="WP_036401613.1">
    <property type="nucleotide sequence ID" value="NZ_CCBB010000003.1"/>
</dbReference>
<gene>
    <name evidence="3" type="ORF">BN977_04570</name>
</gene>
<feature type="transmembrane region" description="Helical" evidence="1">
    <location>
        <begin position="619"/>
        <end position="637"/>
    </location>
</feature>
<organism evidence="3 4">
    <name type="scientific">Mycolicibacterium cosmeticum</name>
    <dbReference type="NCBI Taxonomy" id="258533"/>
    <lineage>
        <taxon>Bacteria</taxon>
        <taxon>Bacillati</taxon>
        <taxon>Actinomycetota</taxon>
        <taxon>Actinomycetes</taxon>
        <taxon>Mycobacteriales</taxon>
        <taxon>Mycobacteriaceae</taxon>
        <taxon>Mycolicibacterium</taxon>
    </lineage>
</organism>
<keyword evidence="1" id="KW-0812">Transmembrane</keyword>
<reference evidence="3" key="2">
    <citation type="submission" date="2014-03" db="EMBL/GenBank/DDBJ databases">
        <authorList>
            <person name="Urmite Genomes"/>
        </authorList>
    </citation>
    <scope>NUCLEOTIDE SEQUENCE</scope>
    <source>
        <strain evidence="3">DSM 44829</strain>
    </source>
</reference>
<feature type="signal peptide" evidence="2">
    <location>
        <begin position="1"/>
        <end position="25"/>
    </location>
</feature>
<comment type="caution">
    <text evidence="3">The sequence shown here is derived from an EMBL/GenBank/DDBJ whole genome shotgun (WGS) entry which is preliminary data.</text>
</comment>
<evidence type="ECO:0000256" key="1">
    <source>
        <dbReference type="SAM" id="Phobius"/>
    </source>
</evidence>
<name>W9B3T6_MYCCO</name>
<dbReference type="STRING" id="258533.BN977_04570"/>
<dbReference type="Proteomes" id="UP000028870">
    <property type="component" value="Unassembled WGS sequence"/>
</dbReference>
<protein>
    <submittedName>
        <fullName evidence="3">Uncharacterized protein</fullName>
    </submittedName>
</protein>
<evidence type="ECO:0000313" key="3">
    <source>
        <dbReference type="EMBL" id="CDO09742.1"/>
    </source>
</evidence>
<proteinExistence type="predicted"/>
<dbReference type="AlphaFoldDB" id="W9B3T6"/>
<reference evidence="3" key="1">
    <citation type="submission" date="2014-03" db="EMBL/GenBank/DDBJ databases">
        <title>Draft Genome Sequence of Mycobacterium cosmeticum DSM 44829.</title>
        <authorList>
            <person name="Croce O."/>
            <person name="Robert C."/>
            <person name="Raoult D."/>
            <person name="Drancourt M."/>
        </authorList>
    </citation>
    <scope>NUCLEOTIDE SEQUENCE [LARGE SCALE GENOMIC DNA]</scope>
    <source>
        <strain evidence="3">DSM 44829</strain>
    </source>
</reference>
<keyword evidence="1" id="KW-0472">Membrane</keyword>
<feature type="chain" id="PRO_5004916872" evidence="2">
    <location>
        <begin position="26"/>
        <end position="648"/>
    </location>
</feature>
<evidence type="ECO:0000313" key="4">
    <source>
        <dbReference type="Proteomes" id="UP000028870"/>
    </source>
</evidence>
<accession>W9B3T6</accession>
<dbReference type="eggNOG" id="ENOG5033823">
    <property type="taxonomic scope" value="Bacteria"/>
</dbReference>
<keyword evidence="1" id="KW-1133">Transmembrane helix</keyword>
<keyword evidence="2" id="KW-0732">Signal</keyword>
<evidence type="ECO:0000256" key="2">
    <source>
        <dbReference type="SAM" id="SignalP"/>
    </source>
</evidence>
<sequence>MVRRMCVILGMLAVVAATLMMPAPAVVRALPDQPWLADSPTLALTDLGLDPDLLFYGQIGTSTLTIPVPAGMTPTSLNITAELPVYVRSADVTVSQDNRVLARVEVPAQRGPVVIPLGGVQVVDNAITLLLRSYLLPLDGYCLDPTNPLRLTDVTVSYAGVERPPAVVADFLPPVLRKLVIYIGAQPSHTEADAAVQLATAIVARYGKQYPAVEVAPLPAAAGQTPGTGGALERHIVVSEGPDAGVSLYGSGGLPALLITGPAADLINQVRLIDSGLARYALTSKAVVGPISSTPQLPGNQTTIRKLGQPGVNAVALNPQVGIALDQTRLGRSAHNIRVHLQGSYTPLPDSIGGQVVAAIAGETIARWPADASGVIDRWVDVPDRLVQRYTTLNVQVNISGNTGRCGEFQPVTLTIDGESAVLSEPAKPPVPPGFQSMPQALMPKVAIGVNDDVFADTVRAVQIMTGLQRLSSLPIDTSVVPLDKAIASPNPAVLISPDRWDHPEIPLPVTAPDAVPMTLGAFDDDGKATTLTLEPGLKFASLQTAFVGGRSVLVATSNGASGQLDELLRWLDSDERRWSIIDGVAVVSVADRAPITVTAPDVTAHAEQPTAPSSVTKWWWFGGVLLAAVAALTFWVRIRERRRGKDG</sequence>